<evidence type="ECO:0000256" key="8">
    <source>
        <dbReference type="ARBA" id="ARBA00022989"/>
    </source>
</evidence>
<evidence type="ECO:0000256" key="9">
    <source>
        <dbReference type="ARBA" id="ARBA00023136"/>
    </source>
</evidence>
<dbReference type="EMBL" id="CP036299">
    <property type="protein sequence ID" value="QDV30734.1"/>
    <property type="molecule type" value="Genomic_DNA"/>
</dbReference>
<keyword evidence="8 14" id="KW-1133">Transmembrane helix</keyword>
<accession>A0A518GQB2</accession>
<dbReference type="GO" id="GO:0005886">
    <property type="term" value="C:plasma membrane"/>
    <property type="evidence" value="ECO:0007669"/>
    <property type="project" value="UniProtKB-SubCell"/>
</dbReference>
<evidence type="ECO:0000256" key="11">
    <source>
        <dbReference type="ARBA" id="ARBA00032707"/>
    </source>
</evidence>
<dbReference type="AlphaFoldDB" id="A0A518GQB2"/>
<comment type="catalytic activity">
    <reaction evidence="13 14">
        <text>di-trans,octa-cis-undecaprenyl diphosphate + H2O = di-trans,octa-cis-undecaprenyl phosphate + phosphate + H(+)</text>
        <dbReference type="Rhea" id="RHEA:28094"/>
        <dbReference type="ChEBI" id="CHEBI:15377"/>
        <dbReference type="ChEBI" id="CHEBI:15378"/>
        <dbReference type="ChEBI" id="CHEBI:43474"/>
        <dbReference type="ChEBI" id="CHEBI:58405"/>
        <dbReference type="ChEBI" id="CHEBI:60392"/>
        <dbReference type="EC" id="3.6.1.27"/>
    </reaction>
</comment>
<feature type="transmembrane region" description="Helical" evidence="14">
    <location>
        <begin position="95"/>
        <end position="113"/>
    </location>
</feature>
<dbReference type="InterPro" id="IPR003824">
    <property type="entry name" value="UppP"/>
</dbReference>
<keyword evidence="6 14" id="KW-0812">Transmembrane</keyword>
<dbReference type="KEGG" id="peh:Spb1_26680"/>
<keyword evidence="16" id="KW-1185">Reference proteome</keyword>
<evidence type="ECO:0000256" key="2">
    <source>
        <dbReference type="ARBA" id="ARBA00010621"/>
    </source>
</evidence>
<dbReference type="HAMAP" id="MF_01006">
    <property type="entry name" value="Undec_diphosphatase"/>
    <property type="match status" value="1"/>
</dbReference>
<feature type="transmembrane region" description="Helical" evidence="14">
    <location>
        <begin position="125"/>
        <end position="144"/>
    </location>
</feature>
<feature type="transmembrane region" description="Helical" evidence="14">
    <location>
        <begin position="156"/>
        <end position="175"/>
    </location>
</feature>
<comment type="miscellaneous">
    <text evidence="14">Bacitracin is thought to be involved in the inhibition of peptidoglycan synthesis by sequestering undecaprenyl diphosphate, thereby reducing the pool of lipid carrier available.</text>
</comment>
<dbReference type="GO" id="GO:0046677">
    <property type="term" value="P:response to antibiotic"/>
    <property type="evidence" value="ECO:0007669"/>
    <property type="project" value="UniProtKB-UniRule"/>
</dbReference>
<evidence type="ECO:0000256" key="10">
    <source>
        <dbReference type="ARBA" id="ARBA00023251"/>
    </source>
</evidence>
<keyword evidence="7 14" id="KW-0378">Hydrolase</keyword>
<keyword evidence="9 14" id="KW-0472">Membrane</keyword>
<feature type="transmembrane region" description="Helical" evidence="14">
    <location>
        <begin position="225"/>
        <end position="246"/>
    </location>
</feature>
<evidence type="ECO:0000256" key="4">
    <source>
        <dbReference type="ARBA" id="ARBA00021581"/>
    </source>
</evidence>
<evidence type="ECO:0000256" key="7">
    <source>
        <dbReference type="ARBA" id="ARBA00022801"/>
    </source>
</evidence>
<dbReference type="GO" id="GO:0009252">
    <property type="term" value="P:peptidoglycan biosynthetic process"/>
    <property type="evidence" value="ECO:0007669"/>
    <property type="project" value="UniProtKB-KW"/>
</dbReference>
<keyword evidence="14" id="KW-0961">Cell wall biogenesis/degradation</keyword>
<dbReference type="GO" id="GO:0050380">
    <property type="term" value="F:undecaprenyl-diphosphatase activity"/>
    <property type="evidence" value="ECO:0007669"/>
    <property type="project" value="UniProtKB-UniRule"/>
</dbReference>
<keyword evidence="10 14" id="KW-0046">Antibiotic resistance</keyword>
<dbReference type="PANTHER" id="PTHR30622">
    <property type="entry name" value="UNDECAPRENYL-DIPHOSPHATASE"/>
    <property type="match status" value="1"/>
</dbReference>
<evidence type="ECO:0000256" key="13">
    <source>
        <dbReference type="ARBA" id="ARBA00047594"/>
    </source>
</evidence>
<name>A0A518GQB2_9PLAN</name>
<evidence type="ECO:0000313" key="16">
    <source>
        <dbReference type="Proteomes" id="UP000315349"/>
    </source>
</evidence>
<dbReference type="Proteomes" id="UP000315349">
    <property type="component" value="Chromosome"/>
</dbReference>
<evidence type="ECO:0000313" key="15">
    <source>
        <dbReference type="EMBL" id="QDV30734.1"/>
    </source>
</evidence>
<proteinExistence type="inferred from homology"/>
<comment type="function">
    <text evidence="14">Catalyzes the dephosphorylation of undecaprenyl diphosphate (UPP). Confers resistance to bacitracin.</text>
</comment>
<dbReference type="GO" id="GO:0071555">
    <property type="term" value="P:cell wall organization"/>
    <property type="evidence" value="ECO:0007669"/>
    <property type="project" value="UniProtKB-KW"/>
</dbReference>
<evidence type="ECO:0000256" key="12">
    <source>
        <dbReference type="ARBA" id="ARBA00032932"/>
    </source>
</evidence>
<dbReference type="Pfam" id="PF02673">
    <property type="entry name" value="BacA"/>
    <property type="match status" value="1"/>
</dbReference>
<sequence length="280" mass="30296">MRLSVQSSSGQREPRVSEYIQVILLAILQGIAEFLPISSSGHLVLAKHAIAQMGITPAFAWDDITLDIALHVGTLGSIVVVYRHDLLRILFQPRLLALLFIGSIPAGLAGVFLGDFRTEYFSNRITVGFCLIMTSILLLVAQQVERCRFDLSNLPVPVALIVGLFQGFAAIFPGISRAGSTICGGLIAGMDRTSAARFSFLLAIIAIGGAGTLKLKEVLLDSSVPVRWDLLTTGIVVSFLVGVLSLEFLLRMIQANRLGYFAIYCALMGMTAILWQMISP</sequence>
<keyword evidence="14" id="KW-0573">Peptidoglycan synthesis</keyword>
<evidence type="ECO:0000256" key="6">
    <source>
        <dbReference type="ARBA" id="ARBA00022692"/>
    </source>
</evidence>
<dbReference type="EC" id="3.6.1.27" evidence="3 14"/>
<dbReference type="PANTHER" id="PTHR30622:SF4">
    <property type="entry name" value="UNDECAPRENYL-DIPHOSPHATASE"/>
    <property type="match status" value="1"/>
</dbReference>
<protein>
    <recommendedName>
        <fullName evidence="4 14">Undecaprenyl-diphosphatase</fullName>
        <ecNumber evidence="3 14">3.6.1.27</ecNumber>
    </recommendedName>
    <alternativeName>
        <fullName evidence="12 14">Bacitracin resistance protein</fullName>
    </alternativeName>
    <alternativeName>
        <fullName evidence="11 14">Undecaprenyl pyrophosphate phosphatase</fullName>
    </alternativeName>
</protein>
<dbReference type="OrthoDB" id="9808289at2"/>
<evidence type="ECO:0000256" key="1">
    <source>
        <dbReference type="ARBA" id="ARBA00004651"/>
    </source>
</evidence>
<gene>
    <name evidence="14 15" type="primary">uppP</name>
    <name evidence="15" type="ORF">Spb1_26680</name>
</gene>
<reference evidence="15 16" key="1">
    <citation type="submission" date="2019-02" db="EMBL/GenBank/DDBJ databases">
        <title>Deep-cultivation of Planctomycetes and their phenomic and genomic characterization uncovers novel biology.</title>
        <authorList>
            <person name="Wiegand S."/>
            <person name="Jogler M."/>
            <person name="Boedeker C."/>
            <person name="Pinto D."/>
            <person name="Vollmers J."/>
            <person name="Rivas-Marin E."/>
            <person name="Kohn T."/>
            <person name="Peeters S.H."/>
            <person name="Heuer A."/>
            <person name="Rast P."/>
            <person name="Oberbeckmann S."/>
            <person name="Bunk B."/>
            <person name="Jeske O."/>
            <person name="Meyerdierks A."/>
            <person name="Storesund J.E."/>
            <person name="Kallscheuer N."/>
            <person name="Luecker S."/>
            <person name="Lage O.M."/>
            <person name="Pohl T."/>
            <person name="Merkel B.J."/>
            <person name="Hornburger P."/>
            <person name="Mueller R.-W."/>
            <person name="Bruemmer F."/>
            <person name="Labrenz M."/>
            <person name="Spormann A.M."/>
            <person name="Op den Camp H."/>
            <person name="Overmann J."/>
            <person name="Amann R."/>
            <person name="Jetten M.S.M."/>
            <person name="Mascher T."/>
            <person name="Medema M.H."/>
            <person name="Devos D.P."/>
            <person name="Kaster A.-K."/>
            <person name="Ovreas L."/>
            <person name="Rohde M."/>
            <person name="Galperin M.Y."/>
            <person name="Jogler C."/>
        </authorList>
    </citation>
    <scope>NUCLEOTIDE SEQUENCE [LARGE SCALE GENOMIC DNA]</scope>
    <source>
        <strain evidence="15 16">Spb1</strain>
    </source>
</reference>
<keyword evidence="5 14" id="KW-1003">Cell membrane</keyword>
<evidence type="ECO:0000256" key="5">
    <source>
        <dbReference type="ARBA" id="ARBA00022475"/>
    </source>
</evidence>
<keyword evidence="14" id="KW-0133">Cell shape</keyword>
<feature type="transmembrane region" description="Helical" evidence="14">
    <location>
        <begin position="258"/>
        <end position="278"/>
    </location>
</feature>
<evidence type="ECO:0000256" key="3">
    <source>
        <dbReference type="ARBA" id="ARBA00012374"/>
    </source>
</evidence>
<dbReference type="GO" id="GO:0008360">
    <property type="term" value="P:regulation of cell shape"/>
    <property type="evidence" value="ECO:0007669"/>
    <property type="project" value="UniProtKB-KW"/>
</dbReference>
<organism evidence="15 16">
    <name type="scientific">Planctopirus ephydatiae</name>
    <dbReference type="NCBI Taxonomy" id="2528019"/>
    <lineage>
        <taxon>Bacteria</taxon>
        <taxon>Pseudomonadati</taxon>
        <taxon>Planctomycetota</taxon>
        <taxon>Planctomycetia</taxon>
        <taxon>Planctomycetales</taxon>
        <taxon>Planctomycetaceae</taxon>
        <taxon>Planctopirus</taxon>
    </lineage>
</organism>
<comment type="subcellular location">
    <subcellularLocation>
        <location evidence="1 14">Cell membrane</location>
        <topology evidence="1 14">Multi-pass membrane protein</topology>
    </subcellularLocation>
</comment>
<evidence type="ECO:0000256" key="14">
    <source>
        <dbReference type="HAMAP-Rule" id="MF_01006"/>
    </source>
</evidence>
<feature type="transmembrane region" description="Helical" evidence="14">
    <location>
        <begin position="195"/>
        <end position="213"/>
    </location>
</feature>
<comment type="similarity">
    <text evidence="2 14">Belongs to the UppP family.</text>
</comment>